<keyword evidence="11 15" id="KW-0482">Metalloprotease</keyword>
<evidence type="ECO:0000256" key="8">
    <source>
        <dbReference type="ARBA" id="ARBA00022801"/>
    </source>
</evidence>
<evidence type="ECO:0000259" key="14">
    <source>
        <dbReference type="Pfam" id="PF02163"/>
    </source>
</evidence>
<dbReference type="GO" id="GO:0046872">
    <property type="term" value="F:metal ion binding"/>
    <property type="evidence" value="ECO:0007669"/>
    <property type="project" value="UniProtKB-KW"/>
</dbReference>
<evidence type="ECO:0000256" key="4">
    <source>
        <dbReference type="ARBA" id="ARBA00022475"/>
    </source>
</evidence>
<keyword evidence="8" id="KW-0378">Hydrolase</keyword>
<evidence type="ECO:0000256" key="3">
    <source>
        <dbReference type="ARBA" id="ARBA00007931"/>
    </source>
</evidence>
<keyword evidence="6 13" id="KW-0812">Transmembrane</keyword>
<dbReference type="InterPro" id="IPR008915">
    <property type="entry name" value="Peptidase_M50"/>
</dbReference>
<dbReference type="Pfam" id="PF02163">
    <property type="entry name" value="Peptidase_M50"/>
    <property type="match status" value="1"/>
</dbReference>
<evidence type="ECO:0000256" key="1">
    <source>
        <dbReference type="ARBA" id="ARBA00001947"/>
    </source>
</evidence>
<protein>
    <submittedName>
        <fullName evidence="15">FIG004556: membrane metalloprotease</fullName>
    </submittedName>
</protein>
<feature type="domain" description="Peptidase M50" evidence="14">
    <location>
        <begin position="61"/>
        <end position="102"/>
    </location>
</feature>
<dbReference type="InterPro" id="IPR044537">
    <property type="entry name" value="Rip2-like"/>
</dbReference>
<evidence type="ECO:0000256" key="7">
    <source>
        <dbReference type="ARBA" id="ARBA00022723"/>
    </source>
</evidence>
<evidence type="ECO:0000256" key="11">
    <source>
        <dbReference type="ARBA" id="ARBA00023049"/>
    </source>
</evidence>
<keyword evidence="4" id="KW-1003">Cell membrane</keyword>
<organism evidence="15">
    <name type="scientific">uncultured Gemmatimonadota bacterium</name>
    <dbReference type="NCBI Taxonomy" id="203437"/>
    <lineage>
        <taxon>Bacteria</taxon>
        <taxon>Pseudomonadati</taxon>
        <taxon>Gemmatimonadota</taxon>
        <taxon>environmental samples</taxon>
    </lineage>
</organism>
<evidence type="ECO:0000313" key="15">
    <source>
        <dbReference type="EMBL" id="CAA9312392.1"/>
    </source>
</evidence>
<evidence type="ECO:0000256" key="13">
    <source>
        <dbReference type="SAM" id="Phobius"/>
    </source>
</evidence>
<comment type="similarity">
    <text evidence="3">Belongs to the peptidase M50B family.</text>
</comment>
<keyword evidence="5 15" id="KW-0645">Protease</keyword>
<dbReference type="GO" id="GO:0006508">
    <property type="term" value="P:proteolysis"/>
    <property type="evidence" value="ECO:0007669"/>
    <property type="project" value="UniProtKB-KW"/>
</dbReference>
<keyword evidence="7" id="KW-0479">Metal-binding</keyword>
<feature type="transmembrane region" description="Helical" evidence="13">
    <location>
        <begin position="112"/>
        <end position="132"/>
    </location>
</feature>
<feature type="transmembrane region" description="Helical" evidence="13">
    <location>
        <begin position="23"/>
        <end position="51"/>
    </location>
</feature>
<keyword evidence="10 13" id="KW-1133">Transmembrane helix</keyword>
<evidence type="ECO:0000256" key="6">
    <source>
        <dbReference type="ARBA" id="ARBA00022692"/>
    </source>
</evidence>
<evidence type="ECO:0000256" key="5">
    <source>
        <dbReference type="ARBA" id="ARBA00022670"/>
    </source>
</evidence>
<dbReference type="GO" id="GO:0005886">
    <property type="term" value="C:plasma membrane"/>
    <property type="evidence" value="ECO:0007669"/>
    <property type="project" value="UniProtKB-SubCell"/>
</dbReference>
<sequence length="151" mass="16306">MLGWAKPVPTNPRNYRNYKRGDILVSIAGVCANAILAVFFAILAFLLVRVIGPVLPPASVETAWIVLQMILYGVVGNVGLIIFNLLPIPPLDGSHVLVHFLSPRGVETYRQFLPYGMIVLWGLVLTGAIRVISPVIRGISTVLLLPAGIAV</sequence>
<keyword evidence="12 13" id="KW-0472">Membrane</keyword>
<evidence type="ECO:0000256" key="12">
    <source>
        <dbReference type="ARBA" id="ARBA00023136"/>
    </source>
</evidence>
<evidence type="ECO:0000256" key="10">
    <source>
        <dbReference type="ARBA" id="ARBA00022989"/>
    </source>
</evidence>
<gene>
    <name evidence="15" type="ORF">AVDCRST_MAG89-1201</name>
</gene>
<dbReference type="CDD" id="cd06158">
    <property type="entry name" value="S2P-M50_like_1"/>
    <property type="match status" value="1"/>
</dbReference>
<accession>A0A6J4KRE6</accession>
<dbReference type="EMBL" id="CADCTV010000267">
    <property type="protein sequence ID" value="CAA9312392.1"/>
    <property type="molecule type" value="Genomic_DNA"/>
</dbReference>
<name>A0A6J4KRE6_9BACT</name>
<dbReference type="PANTHER" id="PTHR35864:SF1">
    <property type="entry name" value="ZINC METALLOPROTEASE YWHC-RELATED"/>
    <property type="match status" value="1"/>
</dbReference>
<keyword evidence="9" id="KW-0862">Zinc</keyword>
<dbReference type="InterPro" id="IPR052348">
    <property type="entry name" value="Metallopeptidase_M50B"/>
</dbReference>
<comment type="subcellular location">
    <subcellularLocation>
        <location evidence="2">Cell membrane</location>
        <topology evidence="2">Multi-pass membrane protein</topology>
    </subcellularLocation>
</comment>
<dbReference type="GO" id="GO:0008237">
    <property type="term" value="F:metallopeptidase activity"/>
    <property type="evidence" value="ECO:0007669"/>
    <property type="project" value="UniProtKB-KW"/>
</dbReference>
<feature type="transmembrane region" description="Helical" evidence="13">
    <location>
        <begin position="63"/>
        <end position="86"/>
    </location>
</feature>
<dbReference type="AlphaFoldDB" id="A0A6J4KRE6"/>
<comment type="cofactor">
    <cofactor evidence="1">
        <name>Zn(2+)</name>
        <dbReference type="ChEBI" id="CHEBI:29105"/>
    </cofactor>
</comment>
<reference evidence="15" key="1">
    <citation type="submission" date="2020-02" db="EMBL/GenBank/DDBJ databases">
        <authorList>
            <person name="Meier V. D."/>
        </authorList>
    </citation>
    <scope>NUCLEOTIDE SEQUENCE</scope>
    <source>
        <strain evidence="15">AVDCRST_MAG89</strain>
    </source>
</reference>
<dbReference type="PANTHER" id="PTHR35864">
    <property type="entry name" value="ZINC METALLOPROTEASE MJ0611-RELATED"/>
    <property type="match status" value="1"/>
</dbReference>
<evidence type="ECO:0000256" key="9">
    <source>
        <dbReference type="ARBA" id="ARBA00022833"/>
    </source>
</evidence>
<proteinExistence type="inferred from homology"/>
<evidence type="ECO:0000256" key="2">
    <source>
        <dbReference type="ARBA" id="ARBA00004651"/>
    </source>
</evidence>